<feature type="transmembrane region" description="Helical" evidence="1">
    <location>
        <begin position="161"/>
        <end position="185"/>
    </location>
</feature>
<evidence type="ECO:0008006" key="3">
    <source>
        <dbReference type="Google" id="ProtNLM"/>
    </source>
</evidence>
<feature type="transmembrane region" description="Helical" evidence="1">
    <location>
        <begin position="320"/>
        <end position="339"/>
    </location>
</feature>
<evidence type="ECO:0000256" key="1">
    <source>
        <dbReference type="SAM" id="Phobius"/>
    </source>
</evidence>
<feature type="transmembrane region" description="Helical" evidence="1">
    <location>
        <begin position="6"/>
        <end position="23"/>
    </location>
</feature>
<feature type="transmembrane region" description="Helical" evidence="1">
    <location>
        <begin position="192"/>
        <end position="212"/>
    </location>
</feature>
<accession>A0A7V1EIT8</accession>
<feature type="transmembrane region" description="Helical" evidence="1">
    <location>
        <begin position="114"/>
        <end position="130"/>
    </location>
</feature>
<proteinExistence type="predicted"/>
<keyword evidence="1" id="KW-1133">Transmembrane helix</keyword>
<keyword evidence="1" id="KW-0812">Transmembrane</keyword>
<feature type="transmembrane region" description="Helical" evidence="1">
    <location>
        <begin position="232"/>
        <end position="252"/>
    </location>
</feature>
<keyword evidence="1" id="KW-0472">Membrane</keyword>
<gene>
    <name evidence="2" type="ORF">ENP86_10185</name>
</gene>
<evidence type="ECO:0000313" key="2">
    <source>
        <dbReference type="EMBL" id="HDY59895.1"/>
    </source>
</evidence>
<name>A0A7V1EIT8_UNCW3</name>
<reference evidence="2" key="1">
    <citation type="journal article" date="2020" name="mSystems">
        <title>Genome- and Community-Level Interaction Insights into Carbon Utilization and Element Cycling Functions of Hydrothermarchaeota in Hydrothermal Sediment.</title>
        <authorList>
            <person name="Zhou Z."/>
            <person name="Liu Y."/>
            <person name="Xu W."/>
            <person name="Pan J."/>
            <person name="Luo Z.H."/>
            <person name="Li M."/>
        </authorList>
    </citation>
    <scope>NUCLEOTIDE SEQUENCE [LARGE SCALE GENOMIC DNA]</scope>
    <source>
        <strain evidence="2">SpSt-258</strain>
    </source>
</reference>
<dbReference type="EMBL" id="DSKY01000022">
    <property type="protein sequence ID" value="HDY59895.1"/>
    <property type="molecule type" value="Genomic_DNA"/>
</dbReference>
<dbReference type="AlphaFoldDB" id="A0A7V1EIT8"/>
<feature type="transmembrane region" description="Helical" evidence="1">
    <location>
        <begin position="264"/>
        <end position="283"/>
    </location>
</feature>
<organism evidence="2">
    <name type="scientific">candidate division WOR-3 bacterium</name>
    <dbReference type="NCBI Taxonomy" id="2052148"/>
    <lineage>
        <taxon>Bacteria</taxon>
        <taxon>Bacteria division WOR-3</taxon>
    </lineage>
</organism>
<sequence length="452" mass="52710">MIHNSIIIGFVLFTILFFLFYPANTGIVDETAYLSMAYTFQNGKLYYDQAGIHSAPASITINHHLISRYPPGNSILLLPFTKLNYKLAFLRGYLLTIIGFISLMIILVHYKLPSYYALLLLFHPSMVLYTRTIMSDLPATVFSLAGLLFFIKKKYLTSGIIFGISISIRYPLLLIPFSILSILLVKKEFFNALKFLSGVVIGLIPLLIYHISSFNTITGPANANLIGFSLKNFPIMFAQFFLTVNIIYPLLFIISFKTKLNERWYFIFPALIFIIFFSLQYYIDTGKNFFETIIRGQRYMLPIIPFLLIPYSEILNRIKFLQKILPLFIIALFFVDIVISHRHQEFLIKQTHYQNKLYEYTKDADMIICNKDIYELINPFIKSIKWEPFESEGRLININISKGKQKIYLACLVRNENIKNLFYELLDKNGPTNEIYKEEIPQYFSIHLRQNK</sequence>
<protein>
    <recommendedName>
        <fullName evidence="3">Glycosyltransferase RgtA/B/C/D-like domain-containing protein</fullName>
    </recommendedName>
</protein>
<feature type="transmembrane region" description="Helical" evidence="1">
    <location>
        <begin position="88"/>
        <end position="108"/>
    </location>
</feature>
<comment type="caution">
    <text evidence="2">The sequence shown here is derived from an EMBL/GenBank/DDBJ whole genome shotgun (WGS) entry which is preliminary data.</text>
</comment>